<dbReference type="InterPro" id="IPR009003">
    <property type="entry name" value="Peptidase_S1_PA"/>
</dbReference>
<dbReference type="RefSeq" id="WP_123927800.1">
    <property type="nucleotide sequence ID" value="NZ_CP033896.1"/>
</dbReference>
<evidence type="ECO:0000313" key="2">
    <source>
        <dbReference type="Proteomes" id="UP000269019"/>
    </source>
</evidence>
<name>A0A3G6J670_9CORY</name>
<dbReference type="Proteomes" id="UP000269019">
    <property type="component" value="Chromosome"/>
</dbReference>
<protein>
    <recommendedName>
        <fullName evidence="3">Trypsin</fullName>
    </recommendedName>
</protein>
<organism evidence="1 2">
    <name type="scientific">Corynebacterium choanae</name>
    <dbReference type="NCBI Taxonomy" id="1862358"/>
    <lineage>
        <taxon>Bacteria</taxon>
        <taxon>Bacillati</taxon>
        <taxon>Actinomycetota</taxon>
        <taxon>Actinomycetes</taxon>
        <taxon>Mycobacteriales</taxon>
        <taxon>Corynebacteriaceae</taxon>
        <taxon>Corynebacterium</taxon>
    </lineage>
</organism>
<reference evidence="1 2" key="1">
    <citation type="submission" date="2018-11" db="EMBL/GenBank/DDBJ databases">
        <authorList>
            <person name="Kleinhagauer T."/>
            <person name="Glaeser S.P."/>
            <person name="Spergser J."/>
            <person name="Ruckert C."/>
            <person name="Kaempfer P."/>
            <person name="Busse H.-J."/>
        </authorList>
    </citation>
    <scope>NUCLEOTIDE SEQUENCE [LARGE SCALE GENOMIC DNA]</scope>
    <source>
        <strain evidence="1 2">200CH</strain>
    </source>
</reference>
<evidence type="ECO:0000313" key="1">
    <source>
        <dbReference type="EMBL" id="AZA13557.1"/>
    </source>
</evidence>
<proteinExistence type="predicted"/>
<evidence type="ECO:0008006" key="3">
    <source>
        <dbReference type="Google" id="ProtNLM"/>
    </source>
</evidence>
<dbReference type="AlphaFoldDB" id="A0A3G6J670"/>
<accession>A0A3G6J670</accession>
<dbReference type="OrthoDB" id="5243523at2"/>
<sequence length="244" mass="26252">MSRSADLSSFRKPVPDWVRPWATAASPSVVKLRYRDRYATGFLTSRAALEAGELGHTPPRPVSTPATHVICAAHSVHAAQRSPIDLLTEDGSRRRVEAGTFCVLPLSDIAVAPLPMSLACDHLPLAMGGSFLGSPIVNLGFGGSRGASSRRSAAVGYGRLAAYGRWARSFDGRIALRHPMFVWLSRGATMLPGDSGGPLIVRQQILGVQSMLFSVPGFRWSIADSLLPQRNVLREILRTTGPVE</sequence>
<keyword evidence="2" id="KW-1185">Reference proteome</keyword>
<dbReference type="KEGG" id="ccho:CCHOA_05785"/>
<dbReference type="SUPFAM" id="SSF50494">
    <property type="entry name" value="Trypsin-like serine proteases"/>
    <property type="match status" value="1"/>
</dbReference>
<dbReference type="EMBL" id="CP033896">
    <property type="protein sequence ID" value="AZA13557.1"/>
    <property type="molecule type" value="Genomic_DNA"/>
</dbReference>
<gene>
    <name evidence="1" type="ORF">CCHOA_05785</name>
</gene>